<gene>
    <name evidence="1" type="ORF">LCGC14_2341310</name>
</gene>
<organism evidence="1">
    <name type="scientific">marine sediment metagenome</name>
    <dbReference type="NCBI Taxonomy" id="412755"/>
    <lineage>
        <taxon>unclassified sequences</taxon>
        <taxon>metagenomes</taxon>
        <taxon>ecological metagenomes</taxon>
    </lineage>
</organism>
<accession>A0A0F9F723</accession>
<evidence type="ECO:0000313" key="1">
    <source>
        <dbReference type="EMBL" id="KKL46862.1"/>
    </source>
</evidence>
<comment type="caution">
    <text evidence="1">The sequence shown here is derived from an EMBL/GenBank/DDBJ whole genome shotgun (WGS) entry which is preliminary data.</text>
</comment>
<dbReference type="EMBL" id="LAZR01033880">
    <property type="protein sequence ID" value="KKL46862.1"/>
    <property type="molecule type" value="Genomic_DNA"/>
</dbReference>
<protein>
    <submittedName>
        <fullName evidence="1">Uncharacterized protein</fullName>
    </submittedName>
</protein>
<reference evidence="1" key="1">
    <citation type="journal article" date="2015" name="Nature">
        <title>Complex archaea that bridge the gap between prokaryotes and eukaryotes.</title>
        <authorList>
            <person name="Spang A."/>
            <person name="Saw J.H."/>
            <person name="Jorgensen S.L."/>
            <person name="Zaremba-Niedzwiedzka K."/>
            <person name="Martijn J."/>
            <person name="Lind A.E."/>
            <person name="van Eijk R."/>
            <person name="Schleper C."/>
            <person name="Guy L."/>
            <person name="Ettema T.J."/>
        </authorList>
    </citation>
    <scope>NUCLEOTIDE SEQUENCE</scope>
</reference>
<proteinExistence type="predicted"/>
<name>A0A0F9F723_9ZZZZ</name>
<sequence>MVNQDVILALADNLFIAEKVNCSWWNKKVTFKNCKLKQPAGPFPIDTVLERIVVMLEHNTWKAKLFVNKSDTCCVELGFRGVWAPLSHV</sequence>
<dbReference type="AlphaFoldDB" id="A0A0F9F723"/>